<evidence type="ECO:0000313" key="2">
    <source>
        <dbReference type="Proteomes" id="UP000694044"/>
    </source>
</evidence>
<dbReference type="AlphaFoldDB" id="A0A8T1W145"/>
<comment type="caution">
    <text evidence="1">The sequence shown here is derived from an EMBL/GenBank/DDBJ whole genome shotgun (WGS) entry which is preliminary data.</text>
</comment>
<evidence type="ECO:0000313" key="1">
    <source>
        <dbReference type="EMBL" id="KAG7385839.1"/>
    </source>
</evidence>
<protein>
    <submittedName>
        <fullName evidence="1">Uncharacterized protein</fullName>
    </submittedName>
</protein>
<keyword evidence="2" id="KW-1185">Reference proteome</keyword>
<dbReference type="Proteomes" id="UP000694044">
    <property type="component" value="Unassembled WGS sequence"/>
</dbReference>
<proteinExistence type="predicted"/>
<reference evidence="1" key="1">
    <citation type="submission" date="2021-02" db="EMBL/GenBank/DDBJ databases">
        <authorList>
            <person name="Palmer J.M."/>
        </authorList>
    </citation>
    <scope>NUCLEOTIDE SEQUENCE</scope>
    <source>
        <strain evidence="1">SCRP734</strain>
    </source>
</reference>
<name>A0A8T1W145_9STRA</name>
<accession>A0A8T1W145</accession>
<gene>
    <name evidence="1" type="ORF">PHYPSEUDO_000990</name>
</gene>
<sequence length="186" mass="20312">MFDDPSLAATVIPSLSPAIDTVATPGVVLTALEQLSDSDSGDAADDPPPSLVAQRQPSAVTFPALPAVASRKRARDVRDKVTNNIDSLRTLRETYTHDSSMVRNIDRLLAFDQPLEDDRDLITSSDTTAESRAHFLPTAMQRRVHRHLVNGTYAHMSPQLPFGENSILLQSLDLLPHPAVTRGFYG</sequence>
<dbReference type="EMBL" id="JAGDFM010000113">
    <property type="protein sequence ID" value="KAG7385839.1"/>
    <property type="molecule type" value="Genomic_DNA"/>
</dbReference>
<dbReference type="OrthoDB" id="121662at2759"/>
<organism evidence="1 2">
    <name type="scientific">Phytophthora pseudosyringae</name>
    <dbReference type="NCBI Taxonomy" id="221518"/>
    <lineage>
        <taxon>Eukaryota</taxon>
        <taxon>Sar</taxon>
        <taxon>Stramenopiles</taxon>
        <taxon>Oomycota</taxon>
        <taxon>Peronosporomycetes</taxon>
        <taxon>Peronosporales</taxon>
        <taxon>Peronosporaceae</taxon>
        <taxon>Phytophthora</taxon>
    </lineage>
</organism>